<sequence length="106" mass="12027">MFFTPITWGLLACFTGTEMKLIGMASTVLVFAFLGGFSLQIRGSPFTVLLVCFAFLGSYAVYTSARPLKLWNMKKWRYIFAAGTRIFGMIFGIFFRDEFYVVATIK</sequence>
<proteinExistence type="inferred from homology"/>
<dbReference type="Proteomes" id="UP000283634">
    <property type="component" value="Unassembled WGS sequence"/>
</dbReference>
<evidence type="ECO:0000256" key="3">
    <source>
        <dbReference type="ARBA" id="ARBA00022692"/>
    </source>
</evidence>
<keyword evidence="4" id="KW-0732">Signal</keyword>
<dbReference type="Pfam" id="PF02990">
    <property type="entry name" value="EMP70"/>
    <property type="match status" value="1"/>
</dbReference>
<feature type="transmembrane region" description="Helical" evidence="7">
    <location>
        <begin position="45"/>
        <end position="64"/>
    </location>
</feature>
<evidence type="ECO:0000256" key="7">
    <source>
        <dbReference type="SAM" id="Phobius"/>
    </source>
</evidence>
<dbReference type="GeneID" id="40326569"/>
<dbReference type="EMBL" id="MKGL01000061">
    <property type="protein sequence ID" value="RNF08703.1"/>
    <property type="molecule type" value="Genomic_DNA"/>
</dbReference>
<keyword evidence="5 7" id="KW-1133">Transmembrane helix</keyword>
<evidence type="ECO:0000256" key="1">
    <source>
        <dbReference type="ARBA" id="ARBA00004141"/>
    </source>
</evidence>
<name>A0A3R7L6P6_TRYRA</name>
<protein>
    <submittedName>
        <fullName evidence="8">Putative endosomal integral membrane protein</fullName>
    </submittedName>
</protein>
<dbReference type="GO" id="GO:0016020">
    <property type="term" value="C:membrane"/>
    <property type="evidence" value="ECO:0007669"/>
    <property type="project" value="UniProtKB-SubCell"/>
</dbReference>
<evidence type="ECO:0000313" key="9">
    <source>
        <dbReference type="Proteomes" id="UP000283634"/>
    </source>
</evidence>
<feature type="transmembrane region" description="Helical" evidence="7">
    <location>
        <begin position="76"/>
        <end position="95"/>
    </location>
</feature>
<gene>
    <name evidence="8" type="ORF">TraAM80_02636</name>
</gene>
<comment type="subcellular location">
    <subcellularLocation>
        <location evidence="1">Membrane</location>
        <topology evidence="1">Multi-pass membrane protein</topology>
    </subcellularLocation>
</comment>
<accession>A0A3R7L6P6</accession>
<dbReference type="AlphaFoldDB" id="A0A3R7L6P6"/>
<feature type="transmembrane region" description="Helical" evidence="7">
    <location>
        <begin position="21"/>
        <end position="39"/>
    </location>
</feature>
<comment type="caution">
    <text evidence="8">The sequence shown here is derived from an EMBL/GenBank/DDBJ whole genome shotgun (WGS) entry which is preliminary data.</text>
</comment>
<dbReference type="OrthoDB" id="242392at2759"/>
<dbReference type="InterPro" id="IPR004240">
    <property type="entry name" value="EMP70"/>
</dbReference>
<reference evidence="8 9" key="1">
    <citation type="journal article" date="2018" name="BMC Genomics">
        <title>Genomic comparison of Trypanosoma conorhini and Trypanosoma rangeli to Trypanosoma cruzi strains of high and low virulence.</title>
        <authorList>
            <person name="Bradwell K.R."/>
            <person name="Koparde V.N."/>
            <person name="Matveyev A.V."/>
            <person name="Serrano M.G."/>
            <person name="Alves J.M."/>
            <person name="Parikh H."/>
            <person name="Huang B."/>
            <person name="Lee V."/>
            <person name="Espinosa-Alvarez O."/>
            <person name="Ortiz P.A."/>
            <person name="Costa-Martins A.G."/>
            <person name="Teixeira M.M."/>
            <person name="Buck G.A."/>
        </authorList>
    </citation>
    <scope>NUCLEOTIDE SEQUENCE [LARGE SCALE GENOMIC DNA]</scope>
    <source>
        <strain evidence="8 9">AM80</strain>
    </source>
</reference>
<keyword evidence="3 7" id="KW-0812">Transmembrane</keyword>
<evidence type="ECO:0000256" key="2">
    <source>
        <dbReference type="ARBA" id="ARBA00005227"/>
    </source>
</evidence>
<keyword evidence="9" id="KW-1185">Reference proteome</keyword>
<evidence type="ECO:0000256" key="5">
    <source>
        <dbReference type="ARBA" id="ARBA00022989"/>
    </source>
</evidence>
<evidence type="ECO:0000313" key="8">
    <source>
        <dbReference type="EMBL" id="RNF08703.1"/>
    </source>
</evidence>
<evidence type="ECO:0000256" key="4">
    <source>
        <dbReference type="ARBA" id="ARBA00022729"/>
    </source>
</evidence>
<organism evidence="8 9">
    <name type="scientific">Trypanosoma rangeli</name>
    <dbReference type="NCBI Taxonomy" id="5698"/>
    <lineage>
        <taxon>Eukaryota</taxon>
        <taxon>Discoba</taxon>
        <taxon>Euglenozoa</taxon>
        <taxon>Kinetoplastea</taxon>
        <taxon>Metakinetoplastina</taxon>
        <taxon>Trypanosomatida</taxon>
        <taxon>Trypanosomatidae</taxon>
        <taxon>Trypanosoma</taxon>
        <taxon>Herpetosoma</taxon>
    </lineage>
</organism>
<keyword evidence="6 7" id="KW-0472">Membrane</keyword>
<evidence type="ECO:0000256" key="6">
    <source>
        <dbReference type="ARBA" id="ARBA00023136"/>
    </source>
</evidence>
<dbReference type="RefSeq" id="XP_029240557.1">
    <property type="nucleotide sequence ID" value="XM_029379635.1"/>
</dbReference>
<comment type="similarity">
    <text evidence="2">Belongs to the nonaspanin (TM9SF) (TC 9.A.2) family.</text>
</comment>